<dbReference type="PROSITE" id="PS51746">
    <property type="entry name" value="PPM_2"/>
    <property type="match status" value="1"/>
</dbReference>
<feature type="domain" description="PPM-type phosphatase" evidence="2">
    <location>
        <begin position="5"/>
        <end position="266"/>
    </location>
</feature>
<evidence type="ECO:0000313" key="3">
    <source>
        <dbReference type="EMBL" id="AKQ04667.1"/>
    </source>
</evidence>
<sequence length="314" mass="34019">MSAIRVSVFAKSDLGRNRDHNEDSFIVADLTAEKASLQPEVRDHELGPKGSLIMVADGMGGAAAGEVASDMATKVVYEHLTTEWKADEESTPQRFAYRLKEAVERANQKIHAYAKEHPELKGMGTTTTAVGVLAGHLYLTQVGDSRAYLVRNGTAVQLTKDQSLMQRLVDAGELTEEEAEKSERKNIILQALGPDPRVRVDLTHQETRKRDVVVLCSDGLSGQVKKDEIASVVNHTPDLVEACSKLIDLANERGGPDNITVIIARLDGDGLADASGDETVGHEVYPLLDTESTTEPVPVYKGSAPPQPKNKLFG</sequence>
<dbReference type="SMART" id="SM00332">
    <property type="entry name" value="PP2Cc"/>
    <property type="match status" value="1"/>
</dbReference>
<organism evidence="3">
    <name type="scientific">uncultured Gemmatimonadetes bacterium Rifle_16ft_4_minimus_7</name>
    <dbReference type="NCBI Taxonomy" id="1665098"/>
    <lineage>
        <taxon>Bacteria</taxon>
        <taxon>Pseudomonadati</taxon>
        <taxon>Gemmatimonadota</taxon>
        <taxon>environmental samples</taxon>
    </lineage>
</organism>
<dbReference type="SUPFAM" id="SSF81606">
    <property type="entry name" value="PP2C-like"/>
    <property type="match status" value="1"/>
</dbReference>
<proteinExistence type="predicted"/>
<dbReference type="EMBL" id="KT007046">
    <property type="protein sequence ID" value="AKQ04667.1"/>
    <property type="molecule type" value="Genomic_DNA"/>
</dbReference>
<dbReference type="NCBIfam" id="NF033484">
    <property type="entry name" value="Stp1_PP2C_phos"/>
    <property type="match status" value="1"/>
</dbReference>
<accession>A0A0H4TDN8</accession>
<dbReference type="SMART" id="SM00331">
    <property type="entry name" value="PP2C_SIG"/>
    <property type="match status" value="1"/>
</dbReference>
<reference evidence="3" key="1">
    <citation type="journal article" date="2015" name="ISME J.">
        <title>Aquifer environment selects for microbial species cohorts in sediment and groundwater.</title>
        <authorList>
            <person name="Hug L.A."/>
            <person name="Thomas B.C."/>
            <person name="Brown C.T."/>
            <person name="Frischkorn K.R."/>
            <person name="Williams K.H."/>
            <person name="Tringe S.G."/>
            <person name="Banfield J.F."/>
        </authorList>
    </citation>
    <scope>NUCLEOTIDE SEQUENCE</scope>
</reference>
<dbReference type="InterPro" id="IPR001932">
    <property type="entry name" value="PPM-type_phosphatase-like_dom"/>
</dbReference>
<dbReference type="CDD" id="cd00143">
    <property type="entry name" value="PP2Cc"/>
    <property type="match status" value="1"/>
</dbReference>
<dbReference type="AlphaFoldDB" id="A0A0H4TDN8"/>
<keyword evidence="3" id="KW-0378">Hydrolase</keyword>
<dbReference type="GO" id="GO:0004722">
    <property type="term" value="F:protein serine/threonine phosphatase activity"/>
    <property type="evidence" value="ECO:0007669"/>
    <property type="project" value="UniProtKB-EC"/>
</dbReference>
<dbReference type="EC" id="3.1.3.16" evidence="3"/>
<evidence type="ECO:0000256" key="1">
    <source>
        <dbReference type="SAM" id="MobiDB-lite"/>
    </source>
</evidence>
<dbReference type="Gene3D" id="3.60.40.10">
    <property type="entry name" value="PPM-type phosphatase domain"/>
    <property type="match status" value="1"/>
</dbReference>
<feature type="region of interest" description="Disordered" evidence="1">
    <location>
        <begin position="291"/>
        <end position="314"/>
    </location>
</feature>
<dbReference type="PANTHER" id="PTHR47992">
    <property type="entry name" value="PROTEIN PHOSPHATASE"/>
    <property type="match status" value="1"/>
</dbReference>
<dbReference type="InterPro" id="IPR015655">
    <property type="entry name" value="PP2C"/>
</dbReference>
<protein>
    <submittedName>
        <fullName evidence="3">Putative serine/threonine protein phosphatase, protein phosphatase</fullName>
        <ecNumber evidence="3">3.1.3.16</ecNumber>
    </submittedName>
</protein>
<name>A0A0H4TDN8_9BACT</name>
<evidence type="ECO:0000259" key="2">
    <source>
        <dbReference type="PROSITE" id="PS51746"/>
    </source>
</evidence>
<dbReference type="InterPro" id="IPR036457">
    <property type="entry name" value="PPM-type-like_dom_sf"/>
</dbReference>
<dbReference type="Pfam" id="PF13672">
    <property type="entry name" value="PP2C_2"/>
    <property type="match status" value="1"/>
</dbReference>